<proteinExistence type="predicted"/>
<dbReference type="SUPFAM" id="SSF53756">
    <property type="entry name" value="UDP-Glycosyltransferase/glycogen phosphorylase"/>
    <property type="match status" value="1"/>
</dbReference>
<dbReference type="Pfam" id="PF11997">
    <property type="entry name" value="DUF3492"/>
    <property type="match status" value="1"/>
</dbReference>
<protein>
    <recommendedName>
        <fullName evidence="1">D-inositol 3-phosphate glycosyltransferase</fullName>
    </recommendedName>
</protein>
<dbReference type="Pfam" id="PF13692">
    <property type="entry name" value="Glyco_trans_1_4"/>
    <property type="match status" value="1"/>
</dbReference>
<dbReference type="EMBL" id="CP021121">
    <property type="protein sequence ID" value="ARQ68733.1"/>
    <property type="molecule type" value="Genomic_DNA"/>
</dbReference>
<reference evidence="4 5" key="1">
    <citation type="submission" date="2017-05" db="EMBL/GenBank/DDBJ databases">
        <title>Complete genome sequence of Streptomyces sp. SCSIO 03032 revealed the diverse biosynthetic pathways for its bioactive secondary metabolites.</title>
        <authorList>
            <person name="Ma L."/>
            <person name="Zhu Y."/>
            <person name="Zhang W."/>
            <person name="Zhang G."/>
            <person name="Tian X."/>
            <person name="Zhang S."/>
            <person name="Zhang C."/>
        </authorList>
    </citation>
    <scope>NUCLEOTIDE SEQUENCE [LARGE SCALE GENOMIC DNA]</scope>
    <source>
        <strain evidence="4 5">SCSIO 03032</strain>
    </source>
</reference>
<feature type="region of interest" description="Disordered" evidence="2">
    <location>
        <begin position="299"/>
        <end position="320"/>
    </location>
</feature>
<keyword evidence="5" id="KW-1185">Reference proteome</keyword>
<dbReference type="InterPro" id="IPR022622">
    <property type="entry name" value="DUF3492"/>
</dbReference>
<feature type="region of interest" description="Disordered" evidence="2">
    <location>
        <begin position="44"/>
        <end position="73"/>
    </location>
</feature>
<evidence type="ECO:0000256" key="1">
    <source>
        <dbReference type="ARBA" id="ARBA00021292"/>
    </source>
</evidence>
<evidence type="ECO:0000313" key="4">
    <source>
        <dbReference type="EMBL" id="ARQ68733.1"/>
    </source>
</evidence>
<evidence type="ECO:0000256" key="2">
    <source>
        <dbReference type="SAM" id="MobiDB-lite"/>
    </source>
</evidence>
<evidence type="ECO:0000313" key="5">
    <source>
        <dbReference type="Proteomes" id="UP000194218"/>
    </source>
</evidence>
<feature type="domain" description="DUF3492" evidence="3">
    <location>
        <begin position="1"/>
        <end position="238"/>
    </location>
</feature>
<dbReference type="PANTHER" id="PTHR12526">
    <property type="entry name" value="GLYCOSYLTRANSFERASE"/>
    <property type="match status" value="1"/>
</dbReference>
<dbReference type="Gene3D" id="3.40.50.2000">
    <property type="entry name" value="Glycogen Phosphorylase B"/>
    <property type="match status" value="1"/>
</dbReference>
<dbReference type="RefSeq" id="WP_086158242.1">
    <property type="nucleotide sequence ID" value="NZ_CP021121.1"/>
</dbReference>
<sequence length="554" mass="57526">MRVALLTEGGYPFAQGESAAWCDRLLHGLPEHEFDVLALSRFSRQERGPRRPPPGNVREVRTAPLWGAPRESGAPPGATRAWARVSCGLARRFAASFAELAAALCPGDHAPGEARSRPQADRFADGLYGLADLAAAHGGLGTWLRSEDAVRVLGAVCRARHAPRAVRGARVADLLAVADRLERALRPLSLDWWSGPRDLSHAVGTGPAALAGLVARHRHGTPLLITEYGARLREHHLADGAGPGAHAASLPAGLGPAAVAHAVAGPGGVAPVRALLAAFRVRLAREAYRGAALITPGDPAARRRREGRGPGPGWPRTVRPEPGTGLFCAVPATTAPPTLLRVGRAEPDQDLDWLLRVFRDVRAAEPAARLRVVATPARGRADTGHLARCRALAARLVPSRGRPSPVTFTEVGTAEVPTLADAYAGGGVVVRCGAARGYPPALIEAMFRARAIVSTDTGAVVEAVGDTGLVVPHGDRAAFAAACVSLLRDPARGARLGAAARARALDLFSVERDVAAFAAVYREVGHEGVAASAGAAARAGLEPIRAATGGRGPA</sequence>
<dbReference type="Proteomes" id="UP000194218">
    <property type="component" value="Chromosome"/>
</dbReference>
<dbReference type="AlphaFoldDB" id="A0A1W7CV88"/>
<gene>
    <name evidence="4" type="ORF">CAG99_07580</name>
</gene>
<evidence type="ECO:0000259" key="3">
    <source>
        <dbReference type="Pfam" id="PF11997"/>
    </source>
</evidence>
<dbReference type="GO" id="GO:0016757">
    <property type="term" value="F:glycosyltransferase activity"/>
    <property type="evidence" value="ECO:0007669"/>
    <property type="project" value="TreeGrafter"/>
</dbReference>
<accession>A0A1W7CV88</accession>
<dbReference type="KEGG" id="smao:CAG99_07580"/>
<organism evidence="4 5">
    <name type="scientific">Streptomyces marincola</name>
    <dbReference type="NCBI Taxonomy" id="2878388"/>
    <lineage>
        <taxon>Bacteria</taxon>
        <taxon>Bacillati</taxon>
        <taxon>Actinomycetota</taxon>
        <taxon>Actinomycetes</taxon>
        <taxon>Kitasatosporales</taxon>
        <taxon>Streptomycetaceae</taxon>
        <taxon>Streptomyces</taxon>
    </lineage>
</organism>
<name>A0A1W7CV88_9ACTN</name>
<dbReference type="PANTHER" id="PTHR12526:SF636">
    <property type="entry name" value="BLL3647 PROTEIN"/>
    <property type="match status" value="1"/>
</dbReference>
<dbReference type="OrthoDB" id="9772485at2"/>